<dbReference type="STRING" id="1328314.Achr_11810"/>
<dbReference type="Pfam" id="PF00126">
    <property type="entry name" value="HTH_1"/>
    <property type="match status" value="1"/>
</dbReference>
<organism evidence="6 7">
    <name type="scientific">Azotobacter chroococcum NCIMB 8003</name>
    <dbReference type="NCBI Taxonomy" id="1328314"/>
    <lineage>
        <taxon>Bacteria</taxon>
        <taxon>Pseudomonadati</taxon>
        <taxon>Pseudomonadota</taxon>
        <taxon>Gammaproteobacteria</taxon>
        <taxon>Pseudomonadales</taxon>
        <taxon>Pseudomonadaceae</taxon>
        <taxon>Azotobacter</taxon>
    </lineage>
</organism>
<dbReference type="InterPro" id="IPR005119">
    <property type="entry name" value="LysR_subst-bd"/>
</dbReference>
<comment type="similarity">
    <text evidence="1">Belongs to the LysR transcriptional regulatory family.</text>
</comment>
<evidence type="ECO:0000256" key="2">
    <source>
        <dbReference type="ARBA" id="ARBA00023015"/>
    </source>
</evidence>
<keyword evidence="4" id="KW-0804">Transcription</keyword>
<dbReference type="RefSeq" id="WP_039802705.1">
    <property type="nucleotide sequence ID" value="NZ_CP010415.1"/>
</dbReference>
<evidence type="ECO:0000259" key="5">
    <source>
        <dbReference type="PROSITE" id="PS50931"/>
    </source>
</evidence>
<evidence type="ECO:0000256" key="4">
    <source>
        <dbReference type="ARBA" id="ARBA00023163"/>
    </source>
</evidence>
<keyword evidence="2" id="KW-0805">Transcription regulation</keyword>
<sequence length="308" mass="34424">MRFTLRQLEVFAAVARLESVTRAAQSLALSQSAASTSLTELERQSDCQLFDRVGKRLKLNALGRQLLPQAMALLNQAREIEDLLDGKEGFGSLAVGATLTVGNYLATLLIGAFMQRHPESRVRLHVQNTAHIVQQVANHELDLGLIEGCCQHPDVELQPWVEDELVVFCAPQHPLAQRGRASLDELAGEAWILREQGSGTRLTFDQAMRHHRPALNIRLELEHTEAIKRAVESSLGIGCISRLALRDAFRRGSLVPVETPELDLKRQFCFLWHKQKLHTAAMREFLEQCRALTAGVRRSDEIVLPPIA</sequence>
<dbReference type="GO" id="GO:0003700">
    <property type="term" value="F:DNA-binding transcription factor activity"/>
    <property type="evidence" value="ECO:0007669"/>
    <property type="project" value="InterPro"/>
</dbReference>
<protein>
    <submittedName>
        <fullName evidence="6">FinR, transcriptional regulator, LysR-family</fullName>
    </submittedName>
</protein>
<evidence type="ECO:0000256" key="3">
    <source>
        <dbReference type="ARBA" id="ARBA00023125"/>
    </source>
</evidence>
<dbReference type="PANTHER" id="PTHR30126">
    <property type="entry name" value="HTH-TYPE TRANSCRIPTIONAL REGULATOR"/>
    <property type="match status" value="1"/>
</dbReference>
<proteinExistence type="inferred from homology"/>
<keyword evidence="3" id="KW-0238">DNA-binding</keyword>
<dbReference type="InterPro" id="IPR036388">
    <property type="entry name" value="WH-like_DNA-bd_sf"/>
</dbReference>
<dbReference type="InterPro" id="IPR000847">
    <property type="entry name" value="LysR_HTH_N"/>
</dbReference>
<dbReference type="Gene3D" id="1.10.10.10">
    <property type="entry name" value="Winged helix-like DNA-binding domain superfamily/Winged helix DNA-binding domain"/>
    <property type="match status" value="1"/>
</dbReference>
<keyword evidence="7" id="KW-1185">Reference proteome</keyword>
<dbReference type="CDD" id="cd08420">
    <property type="entry name" value="PBP2_CysL_like"/>
    <property type="match status" value="1"/>
</dbReference>
<dbReference type="PROSITE" id="PS50931">
    <property type="entry name" value="HTH_LYSR"/>
    <property type="match status" value="1"/>
</dbReference>
<feature type="domain" description="HTH lysR-type" evidence="5">
    <location>
        <begin position="3"/>
        <end position="60"/>
    </location>
</feature>
<gene>
    <name evidence="6" type="ORF">Achr_11810</name>
</gene>
<dbReference type="GeneID" id="61932035"/>
<dbReference type="HOGENOM" id="CLU_039613_6_1_6"/>
<accession>A0A0C4WKR4</accession>
<dbReference type="Gene3D" id="3.40.190.290">
    <property type="match status" value="1"/>
</dbReference>
<evidence type="ECO:0000256" key="1">
    <source>
        <dbReference type="ARBA" id="ARBA00009437"/>
    </source>
</evidence>
<dbReference type="SUPFAM" id="SSF46785">
    <property type="entry name" value="Winged helix' DNA-binding domain"/>
    <property type="match status" value="1"/>
</dbReference>
<name>A0A0C4WKR4_9GAMM</name>
<dbReference type="KEGG" id="acx:Achr_11810"/>
<dbReference type="InterPro" id="IPR036390">
    <property type="entry name" value="WH_DNA-bd_sf"/>
</dbReference>
<dbReference type="EMBL" id="CP010415">
    <property type="protein sequence ID" value="AJE20661.1"/>
    <property type="molecule type" value="Genomic_DNA"/>
</dbReference>
<dbReference type="NCBIfam" id="NF008095">
    <property type="entry name" value="PRK10837.1"/>
    <property type="match status" value="1"/>
</dbReference>
<dbReference type="PANTHER" id="PTHR30126:SF94">
    <property type="entry name" value="LYSR FAMILY TRANSCRIPTIONAL REGULATOR"/>
    <property type="match status" value="1"/>
</dbReference>
<dbReference type="Proteomes" id="UP000068210">
    <property type="component" value="Chromosome"/>
</dbReference>
<reference evidence="6 7" key="1">
    <citation type="journal article" date="2015" name="PLoS ONE">
        <title>Azotobacter Genomes: The Genome of Azotobacter chroococcum NCIMB 8003 (ATCC 4412).</title>
        <authorList>
            <person name="Robson R.L."/>
            <person name="Jones R."/>
            <person name="Robson R.M."/>
            <person name="Schwartz A."/>
            <person name="Richardson T.H."/>
        </authorList>
    </citation>
    <scope>NUCLEOTIDE SEQUENCE [LARGE SCALE GENOMIC DNA]</scope>
    <source>
        <strain evidence="6 7">NCIMB 8003</strain>
    </source>
</reference>
<evidence type="ECO:0000313" key="6">
    <source>
        <dbReference type="EMBL" id="AJE20661.1"/>
    </source>
</evidence>
<dbReference type="GO" id="GO:0000976">
    <property type="term" value="F:transcription cis-regulatory region binding"/>
    <property type="evidence" value="ECO:0007669"/>
    <property type="project" value="TreeGrafter"/>
</dbReference>
<dbReference type="PRINTS" id="PR00039">
    <property type="entry name" value="HTHLYSR"/>
</dbReference>
<dbReference type="Pfam" id="PF03466">
    <property type="entry name" value="LysR_substrate"/>
    <property type="match status" value="1"/>
</dbReference>
<dbReference type="SUPFAM" id="SSF53850">
    <property type="entry name" value="Periplasmic binding protein-like II"/>
    <property type="match status" value="1"/>
</dbReference>
<evidence type="ECO:0000313" key="7">
    <source>
        <dbReference type="Proteomes" id="UP000068210"/>
    </source>
</evidence>
<dbReference type="AlphaFoldDB" id="A0A0C4WKR4"/>